<evidence type="ECO:0000313" key="2">
    <source>
        <dbReference type="EMBL" id="KYN15934.1"/>
    </source>
</evidence>
<dbReference type="STRING" id="471704.A0A151J1S2"/>
<evidence type="ECO:0000259" key="1">
    <source>
        <dbReference type="Pfam" id="PF14529"/>
    </source>
</evidence>
<name>A0A151J1S2_9HYME</name>
<dbReference type="InterPro" id="IPR005135">
    <property type="entry name" value="Endo/exonuclease/phosphatase"/>
</dbReference>
<feature type="domain" description="Endonuclease/exonuclease/phosphatase" evidence="1">
    <location>
        <begin position="2"/>
        <end position="107"/>
    </location>
</feature>
<dbReference type="PANTHER" id="PTHR33395">
    <property type="entry name" value="TRANSCRIPTASE, PUTATIVE-RELATED-RELATED"/>
    <property type="match status" value="1"/>
</dbReference>
<dbReference type="InterPro" id="IPR036691">
    <property type="entry name" value="Endo/exonu/phosph_ase_sf"/>
</dbReference>
<dbReference type="GO" id="GO:0003824">
    <property type="term" value="F:catalytic activity"/>
    <property type="evidence" value="ECO:0007669"/>
    <property type="project" value="InterPro"/>
</dbReference>
<dbReference type="EMBL" id="KQ980481">
    <property type="protein sequence ID" value="KYN15934.1"/>
    <property type="molecule type" value="Genomic_DNA"/>
</dbReference>
<dbReference type="Gene3D" id="3.60.10.10">
    <property type="entry name" value="Endonuclease/exonuclease/phosphatase"/>
    <property type="match status" value="1"/>
</dbReference>
<dbReference type="PANTHER" id="PTHR33395:SF22">
    <property type="entry name" value="REVERSE TRANSCRIPTASE DOMAIN-CONTAINING PROTEIN"/>
    <property type="match status" value="1"/>
</dbReference>
<protein>
    <recommendedName>
        <fullName evidence="1">Endonuclease/exonuclease/phosphatase domain-containing protein</fullName>
    </recommendedName>
</protein>
<feature type="non-terminal residue" evidence="2">
    <location>
        <position position="1"/>
    </location>
</feature>
<dbReference type="Proteomes" id="UP000078492">
    <property type="component" value="Unassembled WGS sequence"/>
</dbReference>
<organism evidence="2 3">
    <name type="scientific">Trachymyrmex cornetzi</name>
    <dbReference type="NCBI Taxonomy" id="471704"/>
    <lineage>
        <taxon>Eukaryota</taxon>
        <taxon>Metazoa</taxon>
        <taxon>Ecdysozoa</taxon>
        <taxon>Arthropoda</taxon>
        <taxon>Hexapoda</taxon>
        <taxon>Insecta</taxon>
        <taxon>Pterygota</taxon>
        <taxon>Neoptera</taxon>
        <taxon>Endopterygota</taxon>
        <taxon>Hymenoptera</taxon>
        <taxon>Apocrita</taxon>
        <taxon>Aculeata</taxon>
        <taxon>Formicoidea</taxon>
        <taxon>Formicidae</taxon>
        <taxon>Myrmicinae</taxon>
        <taxon>Trachymyrmex</taxon>
    </lineage>
</organism>
<dbReference type="AlphaFoldDB" id="A0A151J1S2"/>
<reference evidence="2 3" key="1">
    <citation type="submission" date="2015-09" db="EMBL/GenBank/DDBJ databases">
        <title>Trachymyrmex cornetzi WGS genome.</title>
        <authorList>
            <person name="Nygaard S."/>
            <person name="Hu H."/>
            <person name="Boomsma J."/>
            <person name="Zhang G."/>
        </authorList>
    </citation>
    <scope>NUCLEOTIDE SEQUENCE [LARGE SCALE GENOMIC DNA]</scope>
    <source>
        <strain evidence="2">Tcor2-1</strain>
        <tissue evidence="2">Whole body</tissue>
    </source>
</reference>
<gene>
    <name evidence="2" type="ORF">ALC57_11827</name>
</gene>
<keyword evidence="3" id="KW-1185">Reference proteome</keyword>
<accession>A0A151J1S2</accession>
<proteinExistence type="predicted"/>
<evidence type="ECO:0000313" key="3">
    <source>
        <dbReference type="Proteomes" id="UP000078492"/>
    </source>
</evidence>
<dbReference type="GO" id="GO:0031012">
    <property type="term" value="C:extracellular matrix"/>
    <property type="evidence" value="ECO:0007669"/>
    <property type="project" value="TreeGrafter"/>
</dbReference>
<dbReference type="GO" id="GO:0007508">
    <property type="term" value="P:larval heart development"/>
    <property type="evidence" value="ECO:0007669"/>
    <property type="project" value="TreeGrafter"/>
</dbReference>
<dbReference type="SUPFAM" id="SSF56219">
    <property type="entry name" value="DNase I-like"/>
    <property type="match status" value="1"/>
</dbReference>
<dbReference type="Pfam" id="PF14529">
    <property type="entry name" value="Exo_endo_phos_2"/>
    <property type="match status" value="1"/>
</dbReference>
<dbReference type="GO" id="GO:0061343">
    <property type="term" value="P:cell adhesion involved in heart morphogenesis"/>
    <property type="evidence" value="ECO:0007669"/>
    <property type="project" value="TreeGrafter"/>
</dbReference>
<sequence>LCLYRPPRSPLSDLGHFEACLSEVACCSDFIVCMGDFNINMLSQTDIGTKQMKSLMSLFSLRQVVDSPIRVTCSSESLIDLILVSSGVDIVETFTCDAFSISDHCAVCAVLRLRRPLRRSRVFLYRNLKSISPDDIEAELARIDWSPIFNFTCVDAMVSFFESALLTVFDRLAPISCGRSSRPPAPWINAAVRKLIALKSRALNRFRSTRSSAAWTRYKDIRNATAAAVRREKKAFISLPLSSNSPAFLSQSFSSWCNLVGFPINPEPST</sequence>